<evidence type="ECO:0000313" key="1">
    <source>
        <dbReference type="EMBL" id="EAA19499.1"/>
    </source>
</evidence>
<proteinExistence type="predicted"/>
<gene>
    <name evidence="1" type="ORF">PY07133</name>
</gene>
<dbReference type="PaxDb" id="73239-Q7R8T7"/>
<accession>Q7R8T7</accession>
<sequence length="25" mass="2907">PFGLHILTFKLDFVIKHTGIVHIFN</sequence>
<dbReference type="AlphaFoldDB" id="Q7R8T7"/>
<dbReference type="Proteomes" id="UP000008553">
    <property type="component" value="Unassembled WGS sequence"/>
</dbReference>
<dbReference type="EMBL" id="AABL01002544">
    <property type="protein sequence ID" value="EAA19499.1"/>
    <property type="molecule type" value="Genomic_DNA"/>
</dbReference>
<protein>
    <submittedName>
        <fullName evidence="1">Uncharacterized protein</fullName>
    </submittedName>
</protein>
<dbReference type="InParanoid" id="Q7R8T7"/>
<comment type="caution">
    <text evidence="1">The sequence shown here is derived from an EMBL/GenBank/DDBJ whole genome shotgun (WGS) entry which is preliminary data.</text>
</comment>
<keyword evidence="2" id="KW-1185">Reference proteome</keyword>
<feature type="non-terminal residue" evidence="1">
    <location>
        <position position="1"/>
    </location>
</feature>
<reference evidence="1 2" key="1">
    <citation type="journal article" date="2002" name="Nature">
        <title>Genome sequence and comparative analysis of the model rodent malaria parasite Plasmodium yoelii yoelii.</title>
        <authorList>
            <person name="Carlton J.M."/>
            <person name="Angiuoli S.V."/>
            <person name="Suh B.B."/>
            <person name="Kooij T.W."/>
            <person name="Pertea M."/>
            <person name="Silva J.C."/>
            <person name="Ermolaeva M.D."/>
            <person name="Allen J.E."/>
            <person name="Selengut J.D."/>
            <person name="Koo H.L."/>
            <person name="Peterson J.D."/>
            <person name="Pop M."/>
            <person name="Kosack D.S."/>
            <person name="Shumway M.F."/>
            <person name="Bidwell S.L."/>
            <person name="Shallom S.J."/>
            <person name="van Aken S.E."/>
            <person name="Riedmuller S.B."/>
            <person name="Feldblyum T.V."/>
            <person name="Cho J.K."/>
            <person name="Quackenbush J."/>
            <person name="Sedegah M."/>
            <person name="Shoaibi A."/>
            <person name="Cummings L.M."/>
            <person name="Florens L."/>
            <person name="Yates J.R."/>
            <person name="Raine J.D."/>
            <person name="Sinden R.E."/>
            <person name="Harris M.A."/>
            <person name="Cunningham D.A."/>
            <person name="Preiser P.R."/>
            <person name="Bergman L.W."/>
            <person name="Vaidya A.B."/>
            <person name="van Lin L.H."/>
            <person name="Janse C.J."/>
            <person name="Waters A.P."/>
            <person name="Smith H.O."/>
            <person name="White O.R."/>
            <person name="Salzberg S.L."/>
            <person name="Venter J.C."/>
            <person name="Fraser C.M."/>
            <person name="Hoffman S.L."/>
            <person name="Gardner M.J."/>
            <person name="Carucci D.J."/>
        </authorList>
    </citation>
    <scope>NUCLEOTIDE SEQUENCE [LARGE SCALE GENOMIC DNA]</scope>
    <source>
        <strain evidence="1 2">17XNL</strain>
    </source>
</reference>
<organism evidence="1 2">
    <name type="scientific">Plasmodium yoelii yoelii</name>
    <dbReference type="NCBI Taxonomy" id="73239"/>
    <lineage>
        <taxon>Eukaryota</taxon>
        <taxon>Sar</taxon>
        <taxon>Alveolata</taxon>
        <taxon>Apicomplexa</taxon>
        <taxon>Aconoidasida</taxon>
        <taxon>Haemosporida</taxon>
        <taxon>Plasmodiidae</taxon>
        <taxon>Plasmodium</taxon>
        <taxon>Plasmodium (Vinckeia)</taxon>
    </lineage>
</organism>
<name>Q7R8T7_PLAYO</name>
<evidence type="ECO:0000313" key="2">
    <source>
        <dbReference type="Proteomes" id="UP000008553"/>
    </source>
</evidence>